<dbReference type="GO" id="GO:0015929">
    <property type="term" value="F:hexosaminidase activity"/>
    <property type="evidence" value="ECO:0007669"/>
    <property type="project" value="InterPro"/>
</dbReference>
<reference evidence="3" key="1">
    <citation type="journal article" date="2015" name="Nat. Genet.">
        <title>The genome and transcriptome of the zoonotic hookworm Ancylostoma ceylanicum identify infection-specific gene families.</title>
        <authorList>
            <person name="Schwarz E.M."/>
            <person name="Hu Y."/>
            <person name="Antoshechkin I."/>
            <person name="Miller M.M."/>
            <person name="Sternberg P.W."/>
            <person name="Aroian R.V."/>
        </authorList>
    </citation>
    <scope>NUCLEOTIDE SEQUENCE</scope>
    <source>
        <strain evidence="3">HY135</strain>
    </source>
</reference>
<dbReference type="Gene3D" id="3.20.20.80">
    <property type="entry name" value="Glycosidases"/>
    <property type="match status" value="1"/>
</dbReference>
<accession>A0A016VJM8</accession>
<dbReference type="EMBL" id="JARK01001345">
    <property type="protein sequence ID" value="EYC27600.1"/>
    <property type="molecule type" value="Genomic_DNA"/>
</dbReference>
<sequence length="173" mass="19542">MISSARYNGVRRVTWIFALSGILVFIMYSLHGDGVTEDVSAKRSTGRPYDRRPFAQSIIHLDLKGAPPIMSVYEWLFPLLKKMGAHGVLMEYEDMFPYSGDLAQIKRPDHYSSSDIARINQLAADNSIEIIPLVQTFGHMEFILKHPAYAELRENITAVSLPDLSVSCFCFIL</sequence>
<evidence type="ECO:0000313" key="3">
    <source>
        <dbReference type="Proteomes" id="UP000024635"/>
    </source>
</evidence>
<gene>
    <name evidence="2" type="primary">Acey_s0009.g819</name>
    <name evidence="2" type="ORF">Y032_0009g819</name>
</gene>
<evidence type="ECO:0008006" key="4">
    <source>
        <dbReference type="Google" id="ProtNLM"/>
    </source>
</evidence>
<comment type="caution">
    <text evidence="2">The sequence shown here is derived from an EMBL/GenBank/DDBJ whole genome shotgun (WGS) entry which is preliminary data.</text>
</comment>
<dbReference type="Proteomes" id="UP000024635">
    <property type="component" value="Unassembled WGS sequence"/>
</dbReference>
<dbReference type="PANTHER" id="PTHR21040:SF8">
    <property type="entry name" value="BCDNA.GH04120"/>
    <property type="match status" value="1"/>
</dbReference>
<dbReference type="OrthoDB" id="10023921at2759"/>
<keyword evidence="1" id="KW-0472">Membrane</keyword>
<feature type="transmembrane region" description="Helical" evidence="1">
    <location>
        <begin position="12"/>
        <end position="30"/>
    </location>
</feature>
<protein>
    <recommendedName>
        <fullName evidence="4">Beta-N-acetylhexosaminidase</fullName>
    </recommendedName>
</protein>
<organism evidence="2 3">
    <name type="scientific">Ancylostoma ceylanicum</name>
    <dbReference type="NCBI Taxonomy" id="53326"/>
    <lineage>
        <taxon>Eukaryota</taxon>
        <taxon>Metazoa</taxon>
        <taxon>Ecdysozoa</taxon>
        <taxon>Nematoda</taxon>
        <taxon>Chromadorea</taxon>
        <taxon>Rhabditida</taxon>
        <taxon>Rhabditina</taxon>
        <taxon>Rhabditomorpha</taxon>
        <taxon>Strongyloidea</taxon>
        <taxon>Ancylostomatidae</taxon>
        <taxon>Ancylostomatinae</taxon>
        <taxon>Ancylostoma</taxon>
    </lineage>
</organism>
<dbReference type="SUPFAM" id="SSF51445">
    <property type="entry name" value="(Trans)glycosidases"/>
    <property type="match status" value="1"/>
</dbReference>
<dbReference type="AlphaFoldDB" id="A0A016VJM8"/>
<evidence type="ECO:0000256" key="1">
    <source>
        <dbReference type="SAM" id="Phobius"/>
    </source>
</evidence>
<evidence type="ECO:0000313" key="2">
    <source>
        <dbReference type="EMBL" id="EYC27600.1"/>
    </source>
</evidence>
<dbReference type="InterPro" id="IPR038901">
    <property type="entry name" value="HEXDC-like"/>
</dbReference>
<keyword evidence="1" id="KW-0812">Transmembrane</keyword>
<keyword evidence="1" id="KW-1133">Transmembrane helix</keyword>
<dbReference type="InterPro" id="IPR017853">
    <property type="entry name" value="GH"/>
</dbReference>
<proteinExistence type="predicted"/>
<dbReference type="PANTHER" id="PTHR21040">
    <property type="entry name" value="BCDNA.GH04120"/>
    <property type="match status" value="1"/>
</dbReference>
<name>A0A016VJM8_9BILA</name>
<keyword evidence="3" id="KW-1185">Reference proteome</keyword>